<reference evidence="3 4" key="1">
    <citation type="submission" date="2020-03" db="EMBL/GenBank/DDBJ databases">
        <title>WGS of the type strain of Planosporangium spp.</title>
        <authorList>
            <person name="Thawai C."/>
        </authorList>
    </citation>
    <scope>NUCLEOTIDE SEQUENCE [LARGE SCALE GENOMIC DNA]</scope>
    <source>
        <strain evidence="3 4">TBRC 5610</strain>
    </source>
</reference>
<keyword evidence="4" id="KW-1185">Reference proteome</keyword>
<name>A0ABX0Y0J8_9ACTN</name>
<organism evidence="3 4">
    <name type="scientific">Planosporangium thailandense</name>
    <dbReference type="NCBI Taxonomy" id="765197"/>
    <lineage>
        <taxon>Bacteria</taxon>
        <taxon>Bacillati</taxon>
        <taxon>Actinomycetota</taxon>
        <taxon>Actinomycetes</taxon>
        <taxon>Micromonosporales</taxon>
        <taxon>Micromonosporaceae</taxon>
        <taxon>Planosporangium</taxon>
    </lineage>
</organism>
<dbReference type="InterPro" id="IPR012349">
    <property type="entry name" value="Split_barrel_FMN-bd"/>
</dbReference>
<evidence type="ECO:0000256" key="1">
    <source>
        <dbReference type="ARBA" id="ARBA00023002"/>
    </source>
</evidence>
<dbReference type="Pfam" id="PF01243">
    <property type="entry name" value="PNPOx_N"/>
    <property type="match status" value="1"/>
</dbReference>
<proteinExistence type="predicted"/>
<dbReference type="EMBL" id="JAATVY010000014">
    <property type="protein sequence ID" value="NJC71865.1"/>
    <property type="molecule type" value="Genomic_DNA"/>
</dbReference>
<feature type="domain" description="Pyridoxamine 5'-phosphate oxidase N-terminal" evidence="2">
    <location>
        <begin position="37"/>
        <end position="148"/>
    </location>
</feature>
<dbReference type="RefSeq" id="WP_167926772.1">
    <property type="nucleotide sequence ID" value="NZ_JAATVY010000014.1"/>
</dbReference>
<sequence length="167" mass="18663">MARLGIDDLEQLKGTHLDKADQAELLSTQTECSVIFHNDEGWPVGVVMSFIVVDGTFWLTAVEGRLHVRSFERDPRVSIVVSSAGSGLDGRRMLSVRGEATVRRDRETLDWFLDEFTARLQPEDPVSWRKLLDSPNRVAIEVRPVGITASHDQRKLPGNGRGMPKKG</sequence>
<evidence type="ECO:0000313" key="4">
    <source>
        <dbReference type="Proteomes" id="UP000722989"/>
    </source>
</evidence>
<accession>A0ABX0Y0J8</accession>
<dbReference type="Proteomes" id="UP000722989">
    <property type="component" value="Unassembled WGS sequence"/>
</dbReference>
<dbReference type="InterPro" id="IPR011576">
    <property type="entry name" value="Pyridox_Oxase_N"/>
</dbReference>
<dbReference type="SUPFAM" id="SSF50475">
    <property type="entry name" value="FMN-binding split barrel"/>
    <property type="match status" value="1"/>
</dbReference>
<evidence type="ECO:0000259" key="2">
    <source>
        <dbReference type="Pfam" id="PF01243"/>
    </source>
</evidence>
<gene>
    <name evidence="3" type="ORF">HC031_19390</name>
</gene>
<evidence type="ECO:0000313" key="3">
    <source>
        <dbReference type="EMBL" id="NJC71865.1"/>
    </source>
</evidence>
<comment type="caution">
    <text evidence="3">The sequence shown here is derived from an EMBL/GenBank/DDBJ whole genome shotgun (WGS) entry which is preliminary data.</text>
</comment>
<dbReference type="PANTHER" id="PTHR35176:SF6">
    <property type="entry name" value="HEME OXYGENASE HI_0854-RELATED"/>
    <property type="match status" value="1"/>
</dbReference>
<dbReference type="Gene3D" id="2.30.110.10">
    <property type="entry name" value="Electron Transport, Fmn-binding Protein, Chain A"/>
    <property type="match status" value="1"/>
</dbReference>
<dbReference type="InterPro" id="IPR052019">
    <property type="entry name" value="F420H2_bilvrd_red/Heme_oxyg"/>
</dbReference>
<protein>
    <recommendedName>
        <fullName evidence="2">Pyridoxamine 5'-phosphate oxidase N-terminal domain-containing protein</fullName>
    </recommendedName>
</protein>
<keyword evidence="1" id="KW-0560">Oxidoreductase</keyword>
<dbReference type="PANTHER" id="PTHR35176">
    <property type="entry name" value="HEME OXYGENASE HI_0854-RELATED"/>
    <property type="match status" value="1"/>
</dbReference>